<organism evidence="1 2">
    <name type="scientific">Candidatus Venteria ishoeyi</name>
    <dbReference type="NCBI Taxonomy" id="1899563"/>
    <lineage>
        <taxon>Bacteria</taxon>
        <taxon>Pseudomonadati</taxon>
        <taxon>Pseudomonadota</taxon>
        <taxon>Gammaproteobacteria</taxon>
        <taxon>Thiotrichales</taxon>
        <taxon>Thiotrichaceae</taxon>
        <taxon>Venteria</taxon>
    </lineage>
</organism>
<sequence>MGQHIEHVQPKSRYPEKTFDYDNLVLSCRDSDALKGGVDISDSSCGHYKGSRYNAGKFISPIDADCEHYFFYSLTGEILVSDKSSTEEQEKVNYTVNELLNLNCRRLVRERADILLEGFRILQDLKNQENDEVLKYFLDSELQSTNGKLQSYTSIREQHLKSYYPDAKK</sequence>
<evidence type="ECO:0000313" key="2">
    <source>
        <dbReference type="Proteomes" id="UP000236724"/>
    </source>
</evidence>
<evidence type="ECO:0008006" key="3">
    <source>
        <dbReference type="Google" id="ProtNLM"/>
    </source>
</evidence>
<name>A0A1H6F5W0_9GAMM</name>
<dbReference type="NCBIfam" id="TIGR02646">
    <property type="entry name" value="retron system putative HNH endonuclease"/>
    <property type="match status" value="1"/>
</dbReference>
<keyword evidence="2" id="KW-1185">Reference proteome</keyword>
<evidence type="ECO:0000313" key="1">
    <source>
        <dbReference type="EMBL" id="SEH05557.1"/>
    </source>
</evidence>
<proteinExistence type="predicted"/>
<dbReference type="InterPro" id="IPR013467">
    <property type="entry name" value="HNH78-like"/>
</dbReference>
<accession>A0A1H6F5W0</accession>
<gene>
    <name evidence="1" type="ORF">MBHS_01412</name>
</gene>
<dbReference type="EMBL" id="FMSV02000358">
    <property type="protein sequence ID" value="SEH05557.1"/>
    <property type="molecule type" value="Genomic_DNA"/>
</dbReference>
<dbReference type="Proteomes" id="UP000236724">
    <property type="component" value="Unassembled WGS sequence"/>
</dbReference>
<reference evidence="1 2" key="1">
    <citation type="submission" date="2016-10" db="EMBL/GenBank/DDBJ databases">
        <authorList>
            <person name="de Groot N.N."/>
        </authorList>
    </citation>
    <scope>NUCLEOTIDE SEQUENCE [LARGE SCALE GENOMIC DNA]</scope>
    <source>
        <strain evidence="1">MBHS1</strain>
    </source>
</reference>
<protein>
    <recommendedName>
        <fullName evidence="3">TIGR02646 family protein</fullName>
    </recommendedName>
</protein>
<dbReference type="AlphaFoldDB" id="A0A1H6F5W0"/>